<accession>A0A1H9UGZ0</accession>
<dbReference type="STRING" id="390241.SAMN04488023_1315"/>
<dbReference type="Pfam" id="PF14078">
    <property type="entry name" value="DUF4259"/>
    <property type="match status" value="1"/>
</dbReference>
<protein>
    <recommendedName>
        <fullName evidence="3">DUF4259 domain-containing protein</fullName>
    </recommendedName>
</protein>
<evidence type="ECO:0000313" key="2">
    <source>
        <dbReference type="Proteomes" id="UP000199572"/>
    </source>
</evidence>
<keyword evidence="2" id="KW-1185">Reference proteome</keyword>
<sequence length="160" mass="18527">MGAWGIKNFENDTAVDWLNDFQPEGNTAEIEEILDQVLAEKDFIDDEESFITLAFLELLAVKLNLTQTTMETNIAFPITRALIEKTIKATHKILFFENHSELRELWEESEEYTPWQDYQSFLIKILTDYLITAGPGKNMDEPLSPVDKNSAWLPPDWNKN</sequence>
<gene>
    <name evidence="1" type="ORF">SAMN04488023_1315</name>
</gene>
<proteinExistence type="predicted"/>
<evidence type="ECO:0000313" key="1">
    <source>
        <dbReference type="EMBL" id="SES08790.1"/>
    </source>
</evidence>
<dbReference type="RefSeq" id="WP_090887289.1">
    <property type="nucleotide sequence ID" value="NZ_FOGG01000031.1"/>
</dbReference>
<name>A0A1H9UGZ0_9SPHI</name>
<dbReference type="InterPro" id="IPR025355">
    <property type="entry name" value="DUF4259"/>
</dbReference>
<evidence type="ECO:0008006" key="3">
    <source>
        <dbReference type="Google" id="ProtNLM"/>
    </source>
</evidence>
<reference evidence="1 2" key="1">
    <citation type="submission" date="2016-10" db="EMBL/GenBank/DDBJ databases">
        <authorList>
            <person name="de Groot N.N."/>
        </authorList>
    </citation>
    <scope>NUCLEOTIDE SEQUENCE [LARGE SCALE GENOMIC DNA]</scope>
    <source>
        <strain evidence="1 2">DSM 18610</strain>
    </source>
</reference>
<organism evidence="1 2">
    <name type="scientific">Pedobacter rhizosphaerae</name>
    <dbReference type="NCBI Taxonomy" id="390241"/>
    <lineage>
        <taxon>Bacteria</taxon>
        <taxon>Pseudomonadati</taxon>
        <taxon>Bacteroidota</taxon>
        <taxon>Sphingobacteriia</taxon>
        <taxon>Sphingobacteriales</taxon>
        <taxon>Sphingobacteriaceae</taxon>
        <taxon>Pedobacter</taxon>
    </lineage>
</organism>
<dbReference type="OrthoDB" id="191350at2"/>
<dbReference type="EMBL" id="FOGG01000031">
    <property type="protein sequence ID" value="SES08790.1"/>
    <property type="molecule type" value="Genomic_DNA"/>
</dbReference>
<dbReference type="AlphaFoldDB" id="A0A1H9UGZ0"/>
<dbReference type="Proteomes" id="UP000199572">
    <property type="component" value="Unassembled WGS sequence"/>
</dbReference>